<sequence>MSTTTSPSNRESENLRVKINPENPYHMIDNRSYDPIHRDRRYPESTADNLASMNPCKRHNHYSAMAMKIDRSEQRVQYTSADEDTHSFGRRFSPGTQARESMIRGLARSTDQQQDISKQRDLEPTRSTNQGKTHKPTTQDRESHAMGRGEH</sequence>
<organism evidence="2 3">
    <name type="scientific">Blastomyces percursus</name>
    <dbReference type="NCBI Taxonomy" id="1658174"/>
    <lineage>
        <taxon>Eukaryota</taxon>
        <taxon>Fungi</taxon>
        <taxon>Dikarya</taxon>
        <taxon>Ascomycota</taxon>
        <taxon>Pezizomycotina</taxon>
        <taxon>Eurotiomycetes</taxon>
        <taxon>Eurotiomycetidae</taxon>
        <taxon>Onygenales</taxon>
        <taxon>Ajellomycetaceae</taxon>
        <taxon>Blastomyces</taxon>
    </lineage>
</organism>
<keyword evidence="3" id="KW-1185">Reference proteome</keyword>
<accession>A0A1J9P089</accession>
<reference evidence="2 3" key="1">
    <citation type="submission" date="2015-08" db="EMBL/GenBank/DDBJ databases">
        <title>Emmonsia species relationships and genome sequence.</title>
        <authorList>
            <person name="Cuomo C.A."/>
            <person name="Schwartz I.S."/>
            <person name="Kenyon C."/>
            <person name="De Hoog G.S."/>
            <person name="Govender N.P."/>
            <person name="Botha A."/>
            <person name="Moreno L."/>
            <person name="De Vries M."/>
            <person name="Munoz J.F."/>
            <person name="Stielow J.B."/>
        </authorList>
    </citation>
    <scope>NUCLEOTIDE SEQUENCE [LARGE SCALE GENOMIC DNA]</scope>
    <source>
        <strain evidence="2 3">EI222</strain>
    </source>
</reference>
<dbReference type="AlphaFoldDB" id="A0A1J9P089"/>
<dbReference type="Proteomes" id="UP000242791">
    <property type="component" value="Unassembled WGS sequence"/>
</dbReference>
<evidence type="ECO:0000256" key="1">
    <source>
        <dbReference type="SAM" id="MobiDB-lite"/>
    </source>
</evidence>
<feature type="region of interest" description="Disordered" evidence="1">
    <location>
        <begin position="72"/>
        <end position="151"/>
    </location>
</feature>
<feature type="compositionally biased region" description="Basic and acidic residues" evidence="1">
    <location>
        <begin position="137"/>
        <end position="151"/>
    </location>
</feature>
<dbReference type="VEuPathDB" id="FungiDB:ACJ73_10171"/>
<comment type="caution">
    <text evidence="2">The sequence shown here is derived from an EMBL/GenBank/DDBJ whole genome shotgun (WGS) entry which is preliminary data.</text>
</comment>
<name>A0A1J9P089_9EURO</name>
<protein>
    <submittedName>
        <fullName evidence="2">Uncharacterized protein</fullName>
    </submittedName>
</protein>
<feature type="region of interest" description="Disordered" evidence="1">
    <location>
        <begin position="1"/>
        <end position="56"/>
    </location>
</feature>
<dbReference type="EMBL" id="LGTZ01003476">
    <property type="protein sequence ID" value="OJD09638.1"/>
    <property type="molecule type" value="Genomic_DNA"/>
</dbReference>
<gene>
    <name evidence="2" type="ORF">ACJ73_10171</name>
</gene>
<evidence type="ECO:0000313" key="2">
    <source>
        <dbReference type="EMBL" id="OJD09638.1"/>
    </source>
</evidence>
<evidence type="ECO:0000313" key="3">
    <source>
        <dbReference type="Proteomes" id="UP000242791"/>
    </source>
</evidence>
<feature type="compositionally biased region" description="Basic and acidic residues" evidence="1">
    <location>
        <begin position="28"/>
        <end position="43"/>
    </location>
</feature>
<proteinExistence type="predicted"/>